<proteinExistence type="predicted"/>
<reference evidence="1 2" key="1">
    <citation type="journal article" date="2013" name="PLoS Pathog.">
        <title>Genomic analysis of the Kiwifruit pathogen Pseudomonas syringae pv. actinidiae provides insight into the origins of an emergent plant disease.</title>
        <authorList>
            <person name="McCann H.C."/>
            <person name="Rikkerink E.H."/>
            <person name="Bertels F."/>
            <person name="Fiers M."/>
            <person name="Lu A."/>
            <person name="Rees-George J."/>
            <person name="Andersen M.T."/>
            <person name="Gleave A.P."/>
            <person name="Haubold B."/>
            <person name="Wohlers M.W."/>
            <person name="Guttman D.S."/>
            <person name="Wang P.W."/>
            <person name="Straub C."/>
            <person name="Vanneste J.L."/>
            <person name="Rainey P.B."/>
            <person name="Templeton M.D."/>
        </authorList>
    </citation>
    <scope>NUCLEOTIDE SEQUENCE [LARGE SCALE GENOMIC DNA]</scope>
    <source>
        <strain evidence="1 2">ICMP 19096</strain>
    </source>
</reference>
<dbReference type="AlphaFoldDB" id="A0A656JIC4"/>
<sequence length="198" mass="22464">MSHKPAFFHSDLTDDRLSVIADALLDIRFTTIQEMQSEYDSNFSREVAAFERSKNMLISMCMSKSHKWLSLSNPGMDVTFCIGGVPCRFFRDDPESPDKKGFFKRNSVDDMFSEDDDHPVIWRFVIERAEGDESEDRAHFIGYNVYQEKVSQWTHGSRGAYLHSVGGPAPASKTLLPAQIDLLEDDIDNTGNNDAVNE</sequence>
<dbReference type="EMBL" id="AOKF01004096">
    <property type="protein sequence ID" value="EPN26607.1"/>
    <property type="molecule type" value="Genomic_DNA"/>
</dbReference>
<protein>
    <submittedName>
        <fullName evidence="1">Uncharacterized protein</fullName>
    </submittedName>
</protein>
<organism evidence="1 2">
    <name type="scientific">Pseudomonas syringae pv. actinidiae ICMP 19096</name>
    <dbReference type="NCBI Taxonomy" id="1194405"/>
    <lineage>
        <taxon>Bacteria</taxon>
        <taxon>Pseudomonadati</taxon>
        <taxon>Pseudomonadota</taxon>
        <taxon>Gammaproteobacteria</taxon>
        <taxon>Pseudomonadales</taxon>
        <taxon>Pseudomonadaceae</taxon>
        <taxon>Pseudomonas</taxon>
        <taxon>Pseudomonas syringae</taxon>
    </lineage>
</organism>
<gene>
    <name evidence="1" type="ORF">A245_47900</name>
</gene>
<evidence type="ECO:0000313" key="2">
    <source>
        <dbReference type="Proteomes" id="UP000018849"/>
    </source>
</evidence>
<name>A0A656JIC4_PSESF</name>
<comment type="caution">
    <text evidence="1">The sequence shown here is derived from an EMBL/GenBank/DDBJ whole genome shotgun (WGS) entry which is preliminary data.</text>
</comment>
<dbReference type="Proteomes" id="UP000018849">
    <property type="component" value="Unassembled WGS sequence"/>
</dbReference>
<evidence type="ECO:0000313" key="1">
    <source>
        <dbReference type="EMBL" id="EPN26607.1"/>
    </source>
</evidence>
<accession>A0A656JIC4</accession>